<feature type="region of interest" description="Disordered" evidence="5">
    <location>
        <begin position="337"/>
        <end position="364"/>
    </location>
</feature>
<dbReference type="InterPro" id="IPR036236">
    <property type="entry name" value="Znf_C2H2_sf"/>
</dbReference>
<evidence type="ECO:0000256" key="5">
    <source>
        <dbReference type="SAM" id="MobiDB-lite"/>
    </source>
</evidence>
<feature type="region of interest" description="Disordered" evidence="5">
    <location>
        <begin position="589"/>
        <end position="608"/>
    </location>
</feature>
<feature type="compositionally biased region" description="Pro residues" evidence="5">
    <location>
        <begin position="345"/>
        <end position="354"/>
    </location>
</feature>
<keyword evidence="1" id="KW-0479">Metal-binding</keyword>
<name>A0AA88VSL4_9ASTE</name>
<organism evidence="7 8">
    <name type="scientific">Escallonia herrerae</name>
    <dbReference type="NCBI Taxonomy" id="1293975"/>
    <lineage>
        <taxon>Eukaryota</taxon>
        <taxon>Viridiplantae</taxon>
        <taxon>Streptophyta</taxon>
        <taxon>Embryophyta</taxon>
        <taxon>Tracheophyta</taxon>
        <taxon>Spermatophyta</taxon>
        <taxon>Magnoliopsida</taxon>
        <taxon>eudicotyledons</taxon>
        <taxon>Gunneridae</taxon>
        <taxon>Pentapetalae</taxon>
        <taxon>asterids</taxon>
        <taxon>campanulids</taxon>
        <taxon>Escalloniales</taxon>
        <taxon>Escalloniaceae</taxon>
        <taxon>Escallonia</taxon>
    </lineage>
</organism>
<dbReference type="SMART" id="SM00614">
    <property type="entry name" value="ZnF_BED"/>
    <property type="match status" value="2"/>
</dbReference>
<dbReference type="EMBL" id="JAVXUP010001308">
    <property type="protein sequence ID" value="KAK3013299.1"/>
    <property type="molecule type" value="Genomic_DNA"/>
</dbReference>
<dbReference type="Proteomes" id="UP001188597">
    <property type="component" value="Unassembled WGS sequence"/>
</dbReference>
<dbReference type="SUPFAM" id="SSF57667">
    <property type="entry name" value="beta-beta-alpha zinc fingers"/>
    <property type="match status" value="2"/>
</dbReference>
<keyword evidence="8" id="KW-1185">Reference proteome</keyword>
<dbReference type="InterPro" id="IPR003656">
    <property type="entry name" value="Znf_BED"/>
</dbReference>
<evidence type="ECO:0000256" key="2">
    <source>
        <dbReference type="ARBA" id="ARBA00022771"/>
    </source>
</evidence>
<protein>
    <recommendedName>
        <fullName evidence="6">BED-type domain-containing protein</fullName>
    </recommendedName>
</protein>
<accession>A0AA88VSL4</accession>
<dbReference type="GO" id="GO:1990837">
    <property type="term" value="F:sequence-specific double-stranded DNA binding"/>
    <property type="evidence" value="ECO:0007669"/>
    <property type="project" value="TreeGrafter"/>
</dbReference>
<dbReference type="PANTHER" id="PTHR34396:SF25">
    <property type="entry name" value="BOUNDARY ELEMENT ASSOCIATED FACTOR"/>
    <property type="match status" value="1"/>
</dbReference>
<dbReference type="PANTHER" id="PTHR34396">
    <property type="entry name" value="OS03G0264950 PROTEIN-RELATED"/>
    <property type="match status" value="1"/>
</dbReference>
<dbReference type="GO" id="GO:0006357">
    <property type="term" value="P:regulation of transcription by RNA polymerase II"/>
    <property type="evidence" value="ECO:0007669"/>
    <property type="project" value="TreeGrafter"/>
</dbReference>
<dbReference type="InterPro" id="IPR053031">
    <property type="entry name" value="Cuticle_assoc_protein"/>
</dbReference>
<reference evidence="7" key="1">
    <citation type="submission" date="2022-12" db="EMBL/GenBank/DDBJ databases">
        <title>Draft genome assemblies for two species of Escallonia (Escalloniales).</title>
        <authorList>
            <person name="Chanderbali A."/>
            <person name="Dervinis C."/>
            <person name="Anghel I."/>
            <person name="Soltis D."/>
            <person name="Soltis P."/>
            <person name="Zapata F."/>
        </authorList>
    </citation>
    <scope>NUCLEOTIDE SEQUENCE</scope>
    <source>
        <strain evidence="7">UCBG64.0493</strain>
        <tissue evidence="7">Leaf</tissue>
    </source>
</reference>
<keyword evidence="2 4" id="KW-0863">Zinc-finger</keyword>
<evidence type="ECO:0000256" key="1">
    <source>
        <dbReference type="ARBA" id="ARBA00022723"/>
    </source>
</evidence>
<dbReference type="PROSITE" id="PS50808">
    <property type="entry name" value="ZF_BED"/>
    <property type="match status" value="2"/>
</dbReference>
<evidence type="ECO:0000313" key="8">
    <source>
        <dbReference type="Proteomes" id="UP001188597"/>
    </source>
</evidence>
<feature type="domain" description="BED-type" evidence="6">
    <location>
        <begin position="74"/>
        <end position="122"/>
    </location>
</feature>
<evidence type="ECO:0000256" key="3">
    <source>
        <dbReference type="ARBA" id="ARBA00022833"/>
    </source>
</evidence>
<dbReference type="GO" id="GO:0008270">
    <property type="term" value="F:zinc ion binding"/>
    <property type="evidence" value="ECO:0007669"/>
    <property type="project" value="UniProtKB-KW"/>
</dbReference>
<comment type="caution">
    <text evidence="7">The sequence shown here is derived from an EMBL/GenBank/DDBJ whole genome shotgun (WGS) entry which is preliminary data.</text>
</comment>
<evidence type="ECO:0000313" key="7">
    <source>
        <dbReference type="EMBL" id="KAK3013299.1"/>
    </source>
</evidence>
<feature type="compositionally biased region" description="Basic and acidic residues" evidence="5">
    <location>
        <begin position="589"/>
        <end position="598"/>
    </location>
</feature>
<feature type="domain" description="BED-type" evidence="6">
    <location>
        <begin position="195"/>
        <end position="243"/>
    </location>
</feature>
<evidence type="ECO:0000259" key="6">
    <source>
        <dbReference type="PROSITE" id="PS50808"/>
    </source>
</evidence>
<keyword evidence="3" id="KW-0862">Zinc</keyword>
<dbReference type="GO" id="GO:0005634">
    <property type="term" value="C:nucleus"/>
    <property type="evidence" value="ECO:0007669"/>
    <property type="project" value="TreeGrafter"/>
</dbReference>
<sequence length="633" mass="69801">MPHRHSVVDHPYAAAAATAAIASDSDTRTEISGGDNSIITLESDPHLSPVKQSMETSSVSALADGLDCPTKRPKKSSWVWNFFEEDELSGFFKCKLCSMVSTSKTSSGTSHLGRHLRLACPRRGTIEFSECTLISKTTSKEISSPDQHYDPFVTLVEIDSMPVIDVKPFKDSLSKNISSVSSQADGLNYPNKRPKKSSWVWNFFEEDELSGFFKCKLCSMVSASKTSSGTSHLGRHLRLACPRRGSIDFSECTLTSKTTSKEISSSDHHCDPFVTLAEIDSMPVIDEKPIIDSLVLPAITPPTQESSVMAPCDKGKLQDSGWKQQLAPILDTANVEPRAQEEVMPQPPPPPSQPPHGVGEKAAASCFEDTKPRIDPLSSLQPPPKPYRRNHLPPQLLKKSLASAAHLKDFLVTYITATENIDLNTMVQLANETFNGLNLLRDDYHLFHADVRDFIQFHGAKLAAESERNGPTKEILSPYNALVVESKAKQAALSSVESNLTKARQRQVPIRSRIVEVTALLSNLKEELANGEKEIEALMAERDQCAKASLDAEAEVQKFGAEVELAEVELAEEMLKNIDQRLDSARVGIDEATKRDSQEAGNDEGNYKWRDKTTTITWESINVKCDSEAEQFS</sequence>
<dbReference type="AlphaFoldDB" id="A0AA88VSL4"/>
<dbReference type="Pfam" id="PF02892">
    <property type="entry name" value="zf-BED"/>
    <property type="match status" value="2"/>
</dbReference>
<proteinExistence type="predicted"/>
<gene>
    <name evidence="7" type="ORF">RJ639_008219</name>
</gene>
<evidence type="ECO:0000256" key="4">
    <source>
        <dbReference type="PROSITE-ProRule" id="PRU00027"/>
    </source>
</evidence>